<sequence>MEYQFHSVIVEYQCLKESNQLSQENENQGDVDAGQVRAKEELKNYSLGEHGVRILFELHKAGKRDRQYDSCDIDFH</sequence>
<comment type="caution">
    <text evidence="1">The sequence shown here is derived from an EMBL/GenBank/DDBJ whole genome shotgun (WGS) entry which is preliminary data.</text>
</comment>
<dbReference type="EMBL" id="JBBPBM010000061">
    <property type="protein sequence ID" value="KAK8515955.1"/>
    <property type="molecule type" value="Genomic_DNA"/>
</dbReference>
<accession>A0ABR2C985</accession>
<name>A0ABR2C985_9ROSI</name>
<reference evidence="1 2" key="1">
    <citation type="journal article" date="2024" name="G3 (Bethesda)">
        <title>Genome assembly of Hibiscus sabdariffa L. provides insights into metabolisms of medicinal natural products.</title>
        <authorList>
            <person name="Kim T."/>
        </authorList>
    </citation>
    <scope>NUCLEOTIDE SEQUENCE [LARGE SCALE GENOMIC DNA]</scope>
    <source>
        <strain evidence="1">TK-2024</strain>
        <tissue evidence="1">Old leaves</tissue>
    </source>
</reference>
<protein>
    <submittedName>
        <fullName evidence="1">Uncharacterized protein</fullName>
    </submittedName>
</protein>
<organism evidence="1 2">
    <name type="scientific">Hibiscus sabdariffa</name>
    <name type="common">roselle</name>
    <dbReference type="NCBI Taxonomy" id="183260"/>
    <lineage>
        <taxon>Eukaryota</taxon>
        <taxon>Viridiplantae</taxon>
        <taxon>Streptophyta</taxon>
        <taxon>Embryophyta</taxon>
        <taxon>Tracheophyta</taxon>
        <taxon>Spermatophyta</taxon>
        <taxon>Magnoliopsida</taxon>
        <taxon>eudicotyledons</taxon>
        <taxon>Gunneridae</taxon>
        <taxon>Pentapetalae</taxon>
        <taxon>rosids</taxon>
        <taxon>malvids</taxon>
        <taxon>Malvales</taxon>
        <taxon>Malvaceae</taxon>
        <taxon>Malvoideae</taxon>
        <taxon>Hibiscus</taxon>
    </lineage>
</organism>
<keyword evidence="2" id="KW-1185">Reference proteome</keyword>
<gene>
    <name evidence="1" type="ORF">V6N12_066793</name>
</gene>
<evidence type="ECO:0000313" key="1">
    <source>
        <dbReference type="EMBL" id="KAK8515955.1"/>
    </source>
</evidence>
<dbReference type="Proteomes" id="UP001472677">
    <property type="component" value="Unassembled WGS sequence"/>
</dbReference>
<evidence type="ECO:0000313" key="2">
    <source>
        <dbReference type="Proteomes" id="UP001472677"/>
    </source>
</evidence>
<proteinExistence type="predicted"/>